<dbReference type="OrthoDB" id="5429664at2"/>
<dbReference type="RefSeq" id="WP_092483338.1">
    <property type="nucleotide sequence ID" value="NZ_FOYM01000013.1"/>
</dbReference>
<dbReference type="Pfam" id="PF03780">
    <property type="entry name" value="Asp23"/>
    <property type="match status" value="1"/>
</dbReference>
<dbReference type="Pfam" id="PF01745">
    <property type="entry name" value="IPT"/>
    <property type="match status" value="1"/>
</dbReference>
<comment type="similarity">
    <text evidence="1">Belongs to the asp23 family.</text>
</comment>
<dbReference type="InterPro" id="IPR005531">
    <property type="entry name" value="Asp23"/>
</dbReference>
<accession>A0A1I6DM35</accession>
<keyword evidence="3" id="KW-1185">Reference proteome</keyword>
<gene>
    <name evidence="2" type="ORF">SAMN05660706_11374</name>
</gene>
<evidence type="ECO:0000313" key="3">
    <source>
        <dbReference type="Proteomes" id="UP000199584"/>
    </source>
</evidence>
<dbReference type="AlphaFoldDB" id="A0A1I6DM35"/>
<organism evidence="2 3">
    <name type="scientific">Desulfoscipio geothermicus DSM 3669</name>
    <dbReference type="NCBI Taxonomy" id="1121426"/>
    <lineage>
        <taxon>Bacteria</taxon>
        <taxon>Bacillati</taxon>
        <taxon>Bacillota</taxon>
        <taxon>Clostridia</taxon>
        <taxon>Eubacteriales</taxon>
        <taxon>Desulfallaceae</taxon>
        <taxon>Desulfoscipio</taxon>
    </lineage>
</organism>
<dbReference type="Proteomes" id="UP000199584">
    <property type="component" value="Unassembled WGS sequence"/>
</dbReference>
<reference evidence="3" key="1">
    <citation type="submission" date="2016-10" db="EMBL/GenBank/DDBJ databases">
        <authorList>
            <person name="Varghese N."/>
            <person name="Submissions S."/>
        </authorList>
    </citation>
    <scope>NUCLEOTIDE SEQUENCE [LARGE SCALE GENOMIC DNA]</scope>
    <source>
        <strain evidence="3">DSM 3669</strain>
    </source>
</reference>
<name>A0A1I6DM35_9FIRM</name>
<dbReference type="InterPro" id="IPR027417">
    <property type="entry name" value="P-loop_NTPase"/>
</dbReference>
<protein>
    <submittedName>
        <fullName evidence="2">Uncharacterized conserved protein YloU, alkaline shock protein (Asp23) family</fullName>
    </submittedName>
</protein>
<dbReference type="SUPFAM" id="SSF52540">
    <property type="entry name" value="P-loop containing nucleoside triphosphate hydrolases"/>
    <property type="match status" value="1"/>
</dbReference>
<proteinExistence type="inferred from homology"/>
<evidence type="ECO:0000313" key="2">
    <source>
        <dbReference type="EMBL" id="SFR06515.1"/>
    </source>
</evidence>
<sequence>MEVYALVGPSGTGKSHRAVMLANRLGAEVIVDDGLIIKGNQIVAGVSAKKQPTRIGAIKAALFMDVDQMNIAREAITRLQPEKILLLGTSRGMVEKISQRLELPAITEFIMIDQIASPKEIRKARIMRKQHSKHVIPAPTIEVKKSLPEIIIDPLQVFLKRKGLRDRRNWLEQSVVRPTFTLYGKFTISQSTLGVIAAFAAKAVPGVVGVQRAHIVRNEQGIIIELDIVFSSKINISNISRDVQVYVKEQVEKMTGLAVKHINITVAGLKVEEIV</sequence>
<dbReference type="PANTHER" id="PTHR34297">
    <property type="entry name" value="HYPOTHETICAL CYTOSOLIC PROTEIN-RELATED"/>
    <property type="match status" value="1"/>
</dbReference>
<evidence type="ECO:0000256" key="1">
    <source>
        <dbReference type="ARBA" id="ARBA00005721"/>
    </source>
</evidence>
<dbReference type="Gene3D" id="3.40.50.300">
    <property type="entry name" value="P-loop containing nucleotide triphosphate hydrolases"/>
    <property type="match status" value="1"/>
</dbReference>
<dbReference type="PANTHER" id="PTHR34297:SF2">
    <property type="entry name" value="ASP23_GLS24 FAMILY ENVELOPE STRESS RESPONSE PROTEIN"/>
    <property type="match status" value="1"/>
</dbReference>
<dbReference type="EMBL" id="FOYM01000013">
    <property type="protein sequence ID" value="SFR06515.1"/>
    <property type="molecule type" value="Genomic_DNA"/>
</dbReference>
<dbReference type="STRING" id="39060.SAMN05660706_11374"/>